<comment type="caution">
    <text evidence="3">The sequence shown here is derived from an EMBL/GenBank/DDBJ whole genome shotgun (WGS) entry which is preliminary data.</text>
</comment>
<gene>
    <name evidence="3" type="ORF">ACFO3P_15135</name>
</gene>
<feature type="transmembrane region" description="Helical" evidence="1">
    <location>
        <begin position="276"/>
        <end position="297"/>
    </location>
</feature>
<dbReference type="EMBL" id="JBHSFT010000040">
    <property type="protein sequence ID" value="MFC4663511.1"/>
    <property type="molecule type" value="Genomic_DNA"/>
</dbReference>
<proteinExistence type="predicted"/>
<feature type="transmembrane region" description="Helical" evidence="1">
    <location>
        <begin position="106"/>
        <end position="123"/>
    </location>
</feature>
<protein>
    <submittedName>
        <fullName evidence="3">TRAP transporter permease</fullName>
    </submittedName>
</protein>
<keyword evidence="1" id="KW-1133">Transmembrane helix</keyword>
<keyword evidence="4" id="KW-1185">Reference proteome</keyword>
<keyword evidence="1" id="KW-0472">Membrane</keyword>
<dbReference type="InterPro" id="IPR010656">
    <property type="entry name" value="DctM"/>
</dbReference>
<accession>A0ABV9K0S6</accession>
<feature type="transmembrane region" description="Helical" evidence="1">
    <location>
        <begin position="203"/>
        <end position="227"/>
    </location>
</feature>
<name>A0ABV9K0S6_9BACI</name>
<evidence type="ECO:0000313" key="4">
    <source>
        <dbReference type="Proteomes" id="UP001595988"/>
    </source>
</evidence>
<feature type="transmembrane region" description="Helical" evidence="1">
    <location>
        <begin position="29"/>
        <end position="46"/>
    </location>
</feature>
<dbReference type="InterPro" id="IPR011853">
    <property type="entry name" value="TRAP_DctM-Dct_fused"/>
</dbReference>
<dbReference type="PANTHER" id="PTHR43849">
    <property type="entry name" value="BLL3936 PROTEIN"/>
    <property type="match status" value="1"/>
</dbReference>
<feature type="transmembrane region" description="Helical" evidence="1">
    <location>
        <begin position="318"/>
        <end position="338"/>
    </location>
</feature>
<feature type="transmembrane region" description="Helical" evidence="1">
    <location>
        <begin position="408"/>
        <end position="434"/>
    </location>
</feature>
<dbReference type="NCBIfam" id="TIGR02123">
    <property type="entry name" value="TRAP_fused"/>
    <property type="match status" value="1"/>
</dbReference>
<keyword evidence="1" id="KW-0812">Transmembrane</keyword>
<feature type="domain" description="TRAP C4-dicarboxylate transport system permease DctM subunit" evidence="2">
    <location>
        <begin position="93"/>
        <end position="528"/>
    </location>
</feature>
<dbReference type="PANTHER" id="PTHR43849:SF2">
    <property type="entry name" value="BLL3936 PROTEIN"/>
    <property type="match status" value="1"/>
</dbReference>
<feature type="transmembrane region" description="Helical" evidence="1">
    <location>
        <begin position="533"/>
        <end position="556"/>
    </location>
</feature>
<organism evidence="3 4">
    <name type="scientific">Oceanobacillus aidingensis</name>
    <dbReference type="NCBI Taxonomy" id="645964"/>
    <lineage>
        <taxon>Bacteria</taxon>
        <taxon>Bacillati</taxon>
        <taxon>Bacillota</taxon>
        <taxon>Bacilli</taxon>
        <taxon>Bacillales</taxon>
        <taxon>Bacillaceae</taxon>
        <taxon>Oceanobacillus</taxon>
    </lineage>
</organism>
<feature type="transmembrane region" description="Helical" evidence="1">
    <location>
        <begin position="381"/>
        <end position="402"/>
    </location>
</feature>
<feature type="transmembrane region" description="Helical" evidence="1">
    <location>
        <begin position="7"/>
        <end position="23"/>
    </location>
</feature>
<feature type="transmembrane region" description="Helical" evidence="1">
    <location>
        <begin position="76"/>
        <end position="99"/>
    </location>
</feature>
<dbReference type="Pfam" id="PF06808">
    <property type="entry name" value="DctM"/>
    <property type="match status" value="1"/>
</dbReference>
<dbReference type="Pfam" id="PF11874">
    <property type="entry name" value="DUF3394"/>
    <property type="match status" value="1"/>
</dbReference>
<evidence type="ECO:0000259" key="2">
    <source>
        <dbReference type="Pfam" id="PF06808"/>
    </source>
</evidence>
<reference evidence="4" key="1">
    <citation type="journal article" date="2019" name="Int. J. Syst. Evol. Microbiol.">
        <title>The Global Catalogue of Microorganisms (GCM) 10K type strain sequencing project: providing services to taxonomists for standard genome sequencing and annotation.</title>
        <authorList>
            <consortium name="The Broad Institute Genomics Platform"/>
            <consortium name="The Broad Institute Genome Sequencing Center for Infectious Disease"/>
            <person name="Wu L."/>
            <person name="Ma J."/>
        </authorList>
    </citation>
    <scope>NUCLEOTIDE SEQUENCE [LARGE SCALE GENOMIC DNA]</scope>
    <source>
        <strain evidence="4">CCUG 37257</strain>
    </source>
</reference>
<evidence type="ECO:0000313" key="3">
    <source>
        <dbReference type="EMBL" id="MFC4663511.1"/>
    </source>
</evidence>
<feature type="transmembrane region" description="Helical" evidence="1">
    <location>
        <begin position="53"/>
        <end position="70"/>
    </location>
</feature>
<sequence>MNFIIKVIGISLPILIVWSLNFNPLSPSLFRSLIILLSAVLIFGIFKSKYRWLDISLMIISVVTFCYAIQEVEGILGRGGIHTTTLDLIFGTLAILLVLEITRRTVGIALPIVTIAFLLYALFGEFIPGNLGHGGYSYNRIITTLFTYDGMFGTPIAVTVTFVAMFIVFAAILNLTGVGDVFLNLSKSVAGSYRGGPAKMATIASGLFGSISGSAVANVAATGSLTIPMMKRLGYSKTYSGAIEAAASTGGQFMPPVMAAGAFLMAEILGVPYLEVMYAALIPSIIFFVTIWFSIDFRSAKLGLKGLSKDEIPSWRKLLINSGYLLTPLVILIIMLVVFQYSPIKAAFYSLISSIILSFIKKETRPNLKTLGNSLFEASKGLISIVAPVAAAGLVIGVIGLTGLGGKVASLVIGMSGGSILLALVLSMITAIIFGMGLPTTVSYLLVVSILAPVLSELGVIPIAAHLFIFYFASLSGITPPVGLAAFTGANIAGSPPIRTAFMASRLAIAAFILPFLFVFNNSLLMMGNWFDIILSAITAIISVMALAAALEGWFITNLNVWERIFLLIIALLLIYPSYVTDILGVLAILGVFLYKKNHNKQKKEDIGEIDDSYSVNK</sequence>
<feature type="transmembrane region" description="Helical" evidence="1">
    <location>
        <begin position="501"/>
        <end position="521"/>
    </location>
</feature>
<feature type="transmembrane region" description="Helical" evidence="1">
    <location>
        <begin position="568"/>
        <end position="595"/>
    </location>
</feature>
<feature type="transmembrane region" description="Helical" evidence="1">
    <location>
        <begin position="156"/>
        <end position="183"/>
    </location>
</feature>
<dbReference type="Proteomes" id="UP001595988">
    <property type="component" value="Unassembled WGS sequence"/>
</dbReference>
<evidence type="ECO:0000256" key="1">
    <source>
        <dbReference type="SAM" id="Phobius"/>
    </source>
</evidence>
<feature type="transmembrane region" description="Helical" evidence="1">
    <location>
        <begin position="446"/>
        <end position="473"/>
    </location>
</feature>
<dbReference type="RefSeq" id="WP_289585028.1">
    <property type="nucleotide sequence ID" value="NZ_JBHSFT010000040.1"/>
</dbReference>
<dbReference type="InterPro" id="IPR021814">
    <property type="entry name" value="DUF3394"/>
</dbReference>